<evidence type="ECO:0000259" key="6">
    <source>
        <dbReference type="PROSITE" id="PS50263"/>
    </source>
</evidence>
<dbReference type="InterPro" id="IPR052737">
    <property type="entry name" value="Omega-amidase_YafV"/>
</dbReference>
<dbReference type="PANTHER" id="PTHR47799:SF1">
    <property type="entry name" value="OMEGA-AMIDASE YAFV"/>
    <property type="match status" value="1"/>
</dbReference>
<dbReference type="PROSITE" id="PS50263">
    <property type="entry name" value="CN_HYDROLASE"/>
    <property type="match status" value="1"/>
</dbReference>
<feature type="domain" description="CN hydrolase" evidence="6">
    <location>
        <begin position="4"/>
        <end position="235"/>
    </location>
</feature>
<dbReference type="FunFam" id="3.60.110.10:FF:000004">
    <property type="entry name" value="Carbon-nitrogen hydrolase"/>
    <property type="match status" value="1"/>
</dbReference>
<dbReference type="NCBIfam" id="NF007757">
    <property type="entry name" value="PRK10438.1"/>
    <property type="match status" value="1"/>
</dbReference>
<organism evidence="7 8">
    <name type="scientific">Mesonia algae</name>
    <dbReference type="NCBI Taxonomy" id="213248"/>
    <lineage>
        <taxon>Bacteria</taxon>
        <taxon>Pseudomonadati</taxon>
        <taxon>Bacteroidota</taxon>
        <taxon>Flavobacteriia</taxon>
        <taxon>Flavobacteriales</taxon>
        <taxon>Flavobacteriaceae</taxon>
        <taxon>Mesonia</taxon>
    </lineage>
</organism>
<dbReference type="Pfam" id="PF00795">
    <property type="entry name" value="CN_hydrolase"/>
    <property type="match status" value="1"/>
</dbReference>
<dbReference type="PANTHER" id="PTHR47799">
    <property type="entry name" value="OMEGA-AMIDASE YAFV"/>
    <property type="match status" value="1"/>
</dbReference>
<gene>
    <name evidence="7" type="ORF">LX95_00231</name>
</gene>
<comment type="catalytic activity">
    <reaction evidence="4">
        <text>a monoamide of a dicarboxylate + H2O = a dicarboxylate + NH4(+)</text>
        <dbReference type="Rhea" id="RHEA:11716"/>
        <dbReference type="ChEBI" id="CHEBI:15377"/>
        <dbReference type="ChEBI" id="CHEBI:28938"/>
        <dbReference type="ChEBI" id="CHEBI:28965"/>
        <dbReference type="ChEBI" id="CHEBI:77450"/>
        <dbReference type="EC" id="3.5.1.3"/>
    </reaction>
</comment>
<keyword evidence="2 7" id="KW-0378">Hydrolase</keyword>
<comment type="similarity">
    <text evidence="1">Belongs to the carbon-nitrogen hydrolase superfamily. NIT1/NIT2 family.</text>
</comment>
<dbReference type="InterPro" id="IPR003010">
    <property type="entry name" value="C-N_Hydrolase"/>
</dbReference>
<protein>
    <recommendedName>
        <fullName evidence="5">Omega-amidase YafV</fullName>
        <ecNumber evidence="3">3.5.1.3</ecNumber>
    </recommendedName>
</protein>
<dbReference type="RefSeq" id="WP_111539587.1">
    <property type="nucleotide sequence ID" value="NZ_QKYV01000001.1"/>
</dbReference>
<dbReference type="AlphaFoldDB" id="A0A2W7IZ06"/>
<sequence>MENLSVAIIQTKLKWEDIDENLFRLTEKLNQVSDTDLIILPEMFSTGFTMNAKLVAERESGKAVNWLIKMATSKKTAITGSLVIEENGNYYNRLFFVFPNGKYKTYDKKHLFTLAKEHEHYSAGSEKIIVNYKGFKICPLVCYDLRFPVWIRNVEEYDLLIFVANWPNKRVKAWGALLKARSIENMCYTIGVNRVGLDGNDHLYSGHSAVYDALGEKISKENKETEFIEKVTLSLESVTKTRKDFGFLKDRDAFNLI</sequence>
<evidence type="ECO:0000256" key="4">
    <source>
        <dbReference type="ARBA" id="ARBA00052904"/>
    </source>
</evidence>
<keyword evidence="8" id="KW-1185">Reference proteome</keyword>
<proteinExistence type="inferred from homology"/>
<dbReference type="CDD" id="cd07575">
    <property type="entry name" value="Xc-1258_like"/>
    <property type="match status" value="1"/>
</dbReference>
<dbReference type="Gene3D" id="3.60.110.10">
    <property type="entry name" value="Carbon-nitrogen hydrolase"/>
    <property type="match status" value="1"/>
</dbReference>
<evidence type="ECO:0000313" key="8">
    <source>
        <dbReference type="Proteomes" id="UP000249542"/>
    </source>
</evidence>
<name>A0A2W7IZ06_9FLAO</name>
<dbReference type="GO" id="GO:0106008">
    <property type="term" value="F:2-oxoglutaramate amidase activity"/>
    <property type="evidence" value="ECO:0007669"/>
    <property type="project" value="TreeGrafter"/>
</dbReference>
<evidence type="ECO:0000256" key="3">
    <source>
        <dbReference type="ARBA" id="ARBA00039118"/>
    </source>
</evidence>
<accession>A0A2W7IZ06</accession>
<dbReference type="SUPFAM" id="SSF56317">
    <property type="entry name" value="Carbon-nitrogen hydrolase"/>
    <property type="match status" value="1"/>
</dbReference>
<comment type="caution">
    <text evidence="7">The sequence shown here is derived from an EMBL/GenBank/DDBJ whole genome shotgun (WGS) entry which is preliminary data.</text>
</comment>
<evidence type="ECO:0000313" key="7">
    <source>
        <dbReference type="EMBL" id="PZW43903.1"/>
    </source>
</evidence>
<dbReference type="Proteomes" id="UP000249542">
    <property type="component" value="Unassembled WGS sequence"/>
</dbReference>
<evidence type="ECO:0000256" key="1">
    <source>
        <dbReference type="ARBA" id="ARBA00010613"/>
    </source>
</evidence>
<evidence type="ECO:0000256" key="2">
    <source>
        <dbReference type="ARBA" id="ARBA00022801"/>
    </source>
</evidence>
<dbReference type="EMBL" id="QKYV01000001">
    <property type="protein sequence ID" value="PZW43903.1"/>
    <property type="molecule type" value="Genomic_DNA"/>
</dbReference>
<dbReference type="GO" id="GO:0050152">
    <property type="term" value="F:omega-amidase activity"/>
    <property type="evidence" value="ECO:0007669"/>
    <property type="project" value="UniProtKB-EC"/>
</dbReference>
<reference evidence="7 8" key="1">
    <citation type="submission" date="2018-06" db="EMBL/GenBank/DDBJ databases">
        <title>Genomic Encyclopedia of Archaeal and Bacterial Type Strains, Phase II (KMG-II): from individual species to whole genera.</title>
        <authorList>
            <person name="Goeker M."/>
        </authorList>
    </citation>
    <scope>NUCLEOTIDE SEQUENCE [LARGE SCALE GENOMIC DNA]</scope>
    <source>
        <strain evidence="7 8">DSM 15361</strain>
    </source>
</reference>
<evidence type="ECO:0000256" key="5">
    <source>
        <dbReference type="ARBA" id="ARBA00072139"/>
    </source>
</evidence>
<dbReference type="InterPro" id="IPR036526">
    <property type="entry name" value="C-N_Hydrolase_sf"/>
</dbReference>
<dbReference type="EC" id="3.5.1.3" evidence="3"/>